<organism evidence="8 9">
    <name type="scientific">Roseococcus suduntuyensis</name>
    <dbReference type="NCBI Taxonomy" id="455361"/>
    <lineage>
        <taxon>Bacteria</taxon>
        <taxon>Pseudomonadati</taxon>
        <taxon>Pseudomonadota</taxon>
        <taxon>Alphaproteobacteria</taxon>
        <taxon>Acetobacterales</taxon>
        <taxon>Roseomonadaceae</taxon>
        <taxon>Roseococcus</taxon>
    </lineage>
</organism>
<dbReference type="AlphaFoldDB" id="A0A840AAN8"/>
<dbReference type="PANTHER" id="PTHR10587">
    <property type="entry name" value="GLYCOSYL TRANSFERASE-RELATED"/>
    <property type="match status" value="1"/>
</dbReference>
<sequence>MQPVCLTFDNGPEPTTTPLVLEVLARRGIQASFFPIGTKLHDPARRALAERALAEGHRIGNHTLHHGVPLGRRPAAEAVAEITGAEALLHGLNAHRLFRPNGGGGQVGPHLLNRAALNHLTTEAYSVVLWNAVPRDWDDAEGWPDRALAAARQAQAPVLMVLHDLLPDAMAHLDRVLGTLTDEGARFTPDFPAACLPLVAGRPAPGYELTKICQEENAT</sequence>
<evidence type="ECO:0000313" key="9">
    <source>
        <dbReference type="Proteomes" id="UP000553193"/>
    </source>
</evidence>
<reference evidence="8 9" key="1">
    <citation type="submission" date="2020-08" db="EMBL/GenBank/DDBJ databases">
        <title>Genomic Encyclopedia of Type Strains, Phase IV (KMG-IV): sequencing the most valuable type-strain genomes for metagenomic binning, comparative biology and taxonomic classification.</title>
        <authorList>
            <person name="Goeker M."/>
        </authorList>
    </citation>
    <scope>NUCLEOTIDE SEQUENCE [LARGE SCALE GENOMIC DNA]</scope>
    <source>
        <strain evidence="8 9">DSM 19979</strain>
    </source>
</reference>
<dbReference type="PANTHER" id="PTHR10587:SF133">
    <property type="entry name" value="CHITIN DEACETYLASE 1-RELATED"/>
    <property type="match status" value="1"/>
</dbReference>
<dbReference type="Gene3D" id="3.20.20.370">
    <property type="entry name" value="Glycoside hydrolase/deacetylase"/>
    <property type="match status" value="1"/>
</dbReference>
<dbReference type="CDD" id="cd10917">
    <property type="entry name" value="CE4_NodB_like_6s_7s"/>
    <property type="match status" value="1"/>
</dbReference>
<dbReference type="RefSeq" id="WP_184382217.1">
    <property type="nucleotide sequence ID" value="NZ_JACIDJ010000001.1"/>
</dbReference>
<comment type="caution">
    <text evidence="8">The sequence shown here is derived from an EMBL/GenBank/DDBJ whole genome shotgun (WGS) entry which is preliminary data.</text>
</comment>
<keyword evidence="4" id="KW-0479">Metal-binding</keyword>
<gene>
    <name evidence="8" type="ORF">GGQ83_000716</name>
</gene>
<evidence type="ECO:0000256" key="3">
    <source>
        <dbReference type="ARBA" id="ARBA00020071"/>
    </source>
</evidence>
<dbReference type="Proteomes" id="UP000553193">
    <property type="component" value="Unassembled WGS sequence"/>
</dbReference>
<dbReference type="GO" id="GO:0046872">
    <property type="term" value="F:metal ion binding"/>
    <property type="evidence" value="ECO:0007669"/>
    <property type="project" value="UniProtKB-KW"/>
</dbReference>
<keyword evidence="5" id="KW-0378">Hydrolase</keyword>
<dbReference type="Pfam" id="PF01522">
    <property type="entry name" value="Polysacc_deac_1"/>
    <property type="match status" value="1"/>
</dbReference>
<evidence type="ECO:0000313" key="8">
    <source>
        <dbReference type="EMBL" id="MBB3897290.1"/>
    </source>
</evidence>
<dbReference type="GO" id="GO:0016810">
    <property type="term" value="F:hydrolase activity, acting on carbon-nitrogen (but not peptide) bonds"/>
    <property type="evidence" value="ECO:0007669"/>
    <property type="project" value="InterPro"/>
</dbReference>
<protein>
    <recommendedName>
        <fullName evidence="3">Chitooligosaccharide deacetylase</fullName>
    </recommendedName>
    <alternativeName>
        <fullName evidence="6">Nodulation protein B</fullName>
    </alternativeName>
</protein>
<comment type="similarity">
    <text evidence="2">Belongs to the polysaccharide deacetylase family.</text>
</comment>
<accession>A0A840AAN8</accession>
<feature type="domain" description="NodB homology" evidence="7">
    <location>
        <begin position="2"/>
        <end position="188"/>
    </location>
</feature>
<dbReference type="GO" id="GO:0005975">
    <property type="term" value="P:carbohydrate metabolic process"/>
    <property type="evidence" value="ECO:0007669"/>
    <property type="project" value="InterPro"/>
</dbReference>
<dbReference type="InterPro" id="IPR011330">
    <property type="entry name" value="Glyco_hydro/deAcase_b/a-brl"/>
</dbReference>
<dbReference type="InterPro" id="IPR002509">
    <property type="entry name" value="NODB_dom"/>
</dbReference>
<evidence type="ECO:0000256" key="2">
    <source>
        <dbReference type="ARBA" id="ARBA00010973"/>
    </source>
</evidence>
<proteinExistence type="inferred from homology"/>
<evidence type="ECO:0000259" key="7">
    <source>
        <dbReference type="PROSITE" id="PS51677"/>
    </source>
</evidence>
<comment type="function">
    <text evidence="1">Is involved in generating a small heat-stable compound (Nod), an acylated oligomer of N-acetylglucosamine, that stimulates mitosis in various plant protoplasts.</text>
</comment>
<dbReference type="GO" id="GO:0016020">
    <property type="term" value="C:membrane"/>
    <property type="evidence" value="ECO:0007669"/>
    <property type="project" value="TreeGrafter"/>
</dbReference>
<dbReference type="SUPFAM" id="SSF88713">
    <property type="entry name" value="Glycoside hydrolase/deacetylase"/>
    <property type="match status" value="1"/>
</dbReference>
<keyword evidence="9" id="KW-1185">Reference proteome</keyword>
<evidence type="ECO:0000256" key="1">
    <source>
        <dbReference type="ARBA" id="ARBA00003236"/>
    </source>
</evidence>
<evidence type="ECO:0000256" key="6">
    <source>
        <dbReference type="ARBA" id="ARBA00032976"/>
    </source>
</evidence>
<dbReference type="InterPro" id="IPR050248">
    <property type="entry name" value="Polysacc_deacetylase_ArnD"/>
</dbReference>
<evidence type="ECO:0000256" key="4">
    <source>
        <dbReference type="ARBA" id="ARBA00022723"/>
    </source>
</evidence>
<evidence type="ECO:0000256" key="5">
    <source>
        <dbReference type="ARBA" id="ARBA00022801"/>
    </source>
</evidence>
<name>A0A840AAN8_9PROT</name>
<dbReference type="PROSITE" id="PS51677">
    <property type="entry name" value="NODB"/>
    <property type="match status" value="1"/>
</dbReference>
<dbReference type="EMBL" id="JACIDJ010000001">
    <property type="protein sequence ID" value="MBB3897290.1"/>
    <property type="molecule type" value="Genomic_DNA"/>
</dbReference>